<evidence type="ECO:0008006" key="4">
    <source>
        <dbReference type="Google" id="ProtNLM"/>
    </source>
</evidence>
<feature type="transmembrane region" description="Helical" evidence="1">
    <location>
        <begin position="51"/>
        <end position="71"/>
    </location>
</feature>
<dbReference type="RefSeq" id="WP_181584185.1">
    <property type="nucleotide sequence ID" value="NZ_CP059399.1"/>
</dbReference>
<feature type="transmembrane region" description="Helical" evidence="1">
    <location>
        <begin position="27"/>
        <end position="44"/>
    </location>
</feature>
<proteinExistence type="predicted"/>
<gene>
    <name evidence="2" type="ORF">H0264_12980</name>
</gene>
<keyword evidence="3" id="KW-1185">Reference proteome</keyword>
<dbReference type="Gene3D" id="1.20.1250.20">
    <property type="entry name" value="MFS general substrate transporter like domains"/>
    <property type="match status" value="1"/>
</dbReference>
<evidence type="ECO:0000313" key="3">
    <source>
        <dbReference type="Proteomes" id="UP000515512"/>
    </source>
</evidence>
<keyword evidence="1" id="KW-0812">Transmembrane</keyword>
<organism evidence="2 3">
    <name type="scientific">Nocardia huaxiensis</name>
    <dbReference type="NCBI Taxonomy" id="2755382"/>
    <lineage>
        <taxon>Bacteria</taxon>
        <taxon>Bacillati</taxon>
        <taxon>Actinomycetota</taxon>
        <taxon>Actinomycetes</taxon>
        <taxon>Mycobacteriales</taxon>
        <taxon>Nocardiaceae</taxon>
        <taxon>Nocardia</taxon>
    </lineage>
</organism>
<dbReference type="AlphaFoldDB" id="A0A7D6VCB2"/>
<dbReference type="KEGG" id="nhu:H0264_12980"/>
<evidence type="ECO:0000256" key="1">
    <source>
        <dbReference type="SAM" id="Phobius"/>
    </source>
</evidence>
<sequence>MPYLVATVAMVWWGRYADRFDGGGWHVALPALVGGVAIPVALYLGNPFAAMVAVTVCTVGVLCALSAFWALPGGFLSGAAAAGGIAFINSIANSGGFAAPYVTGWLRDWTGSQRVGMWVVGGCLVVAGLGILRIHRAHRPTGC</sequence>
<keyword evidence="1" id="KW-0472">Membrane</keyword>
<protein>
    <recommendedName>
        <fullName evidence="4">Major facilitator superfamily (MFS) profile domain-containing protein</fullName>
    </recommendedName>
</protein>
<dbReference type="SUPFAM" id="SSF103473">
    <property type="entry name" value="MFS general substrate transporter"/>
    <property type="match status" value="1"/>
</dbReference>
<evidence type="ECO:0000313" key="2">
    <source>
        <dbReference type="EMBL" id="QLY33021.1"/>
    </source>
</evidence>
<dbReference type="EMBL" id="CP059399">
    <property type="protein sequence ID" value="QLY33021.1"/>
    <property type="molecule type" value="Genomic_DNA"/>
</dbReference>
<reference evidence="2 3" key="1">
    <citation type="submission" date="2020-07" db="EMBL/GenBank/DDBJ databases">
        <authorList>
            <person name="Zhuang K."/>
            <person name="Ran Y."/>
        </authorList>
    </citation>
    <scope>NUCLEOTIDE SEQUENCE [LARGE SCALE GENOMIC DNA]</scope>
    <source>
        <strain evidence="2 3">WCH-YHL-001</strain>
    </source>
</reference>
<name>A0A7D6VCB2_9NOCA</name>
<accession>A0A7D6VCB2</accession>
<dbReference type="InterPro" id="IPR036259">
    <property type="entry name" value="MFS_trans_sf"/>
</dbReference>
<feature type="transmembrane region" description="Helical" evidence="1">
    <location>
        <begin position="115"/>
        <end position="132"/>
    </location>
</feature>
<keyword evidence="1" id="KW-1133">Transmembrane helix</keyword>
<dbReference type="Proteomes" id="UP000515512">
    <property type="component" value="Chromosome"/>
</dbReference>